<feature type="region of interest" description="Disordered" evidence="1">
    <location>
        <begin position="1009"/>
        <end position="1029"/>
    </location>
</feature>
<dbReference type="FunCoup" id="A0A3Q7IZT0">
    <property type="interactions" value="783"/>
</dbReference>
<dbReference type="CDD" id="cd00821">
    <property type="entry name" value="PH"/>
    <property type="match status" value="1"/>
</dbReference>
<evidence type="ECO:0000256" key="1">
    <source>
        <dbReference type="SAM" id="MobiDB-lite"/>
    </source>
</evidence>
<organism evidence="5">
    <name type="scientific">Solanum lycopersicum</name>
    <name type="common">Tomato</name>
    <name type="synonym">Lycopersicon esculentum</name>
    <dbReference type="NCBI Taxonomy" id="4081"/>
    <lineage>
        <taxon>Eukaryota</taxon>
        <taxon>Viridiplantae</taxon>
        <taxon>Streptophyta</taxon>
        <taxon>Embryophyta</taxon>
        <taxon>Tracheophyta</taxon>
        <taxon>Spermatophyta</taxon>
        <taxon>Magnoliopsida</taxon>
        <taxon>eudicotyledons</taxon>
        <taxon>Gunneridae</taxon>
        <taxon>Pentapetalae</taxon>
        <taxon>asterids</taxon>
        <taxon>lamiids</taxon>
        <taxon>Solanales</taxon>
        <taxon>Solanaceae</taxon>
        <taxon>Solanoideae</taxon>
        <taxon>Solaneae</taxon>
        <taxon>Solanum</taxon>
        <taxon>Solanum subgen. Lycopersicon</taxon>
    </lineage>
</organism>
<dbReference type="PANTHER" id="PTHR12136:SF41">
    <property type="entry name" value="PLECKSTRIN HOMOLOGY (PH) AND LIPID-BINDING START DOMAINS-CONTAINING PROTEIN"/>
    <property type="match status" value="1"/>
</dbReference>
<feature type="compositionally biased region" description="Polar residues" evidence="1">
    <location>
        <begin position="1011"/>
        <end position="1027"/>
    </location>
</feature>
<accession>A0A3Q7IZT0</accession>
<dbReference type="Gramene" id="Solyc11g069530.2.1">
    <property type="protein sequence ID" value="Solyc11g069530.2.1"/>
    <property type="gene ID" value="Solyc11g069530.2"/>
</dbReference>
<keyword evidence="6" id="KW-1185">Reference proteome</keyword>
<dbReference type="InterPro" id="IPR027417">
    <property type="entry name" value="P-loop_NTPase"/>
</dbReference>
<dbReference type="SMART" id="SM00233">
    <property type="entry name" value="PH"/>
    <property type="match status" value="1"/>
</dbReference>
<dbReference type="AlphaFoldDB" id="A0A3Q7IZT0"/>
<dbReference type="Gene3D" id="3.30.530.20">
    <property type="match status" value="2"/>
</dbReference>
<dbReference type="PROSITE" id="PS50003">
    <property type="entry name" value="PH_DOMAIN"/>
    <property type="match status" value="1"/>
</dbReference>
<keyword evidence="2" id="KW-0812">Transmembrane</keyword>
<dbReference type="EnsemblPlants" id="Solyc11g069530.2.1">
    <property type="protein sequence ID" value="Solyc11g069530.2.1"/>
    <property type="gene ID" value="Solyc11g069530.2"/>
</dbReference>
<dbReference type="GO" id="GO:0008289">
    <property type="term" value="F:lipid binding"/>
    <property type="evidence" value="ECO:0007669"/>
    <property type="project" value="InterPro"/>
</dbReference>
<keyword evidence="2" id="KW-1133">Transmembrane helix</keyword>
<evidence type="ECO:0008006" key="7">
    <source>
        <dbReference type="Google" id="ProtNLM"/>
    </source>
</evidence>
<dbReference type="Pfam" id="PF01852">
    <property type="entry name" value="START"/>
    <property type="match status" value="1"/>
</dbReference>
<dbReference type="InterPro" id="IPR009769">
    <property type="entry name" value="EDR2_C"/>
</dbReference>
<dbReference type="PROSITE" id="PS50848">
    <property type="entry name" value="START"/>
    <property type="match status" value="1"/>
</dbReference>
<dbReference type="SUPFAM" id="SSF55961">
    <property type="entry name" value="Bet v1-like"/>
    <property type="match status" value="1"/>
</dbReference>
<dbReference type="InterPro" id="IPR001849">
    <property type="entry name" value="PH_domain"/>
</dbReference>
<dbReference type="PaxDb" id="4081-Solyc11g069530.1.1"/>
<keyword evidence="2" id="KW-0472">Membrane</keyword>
<dbReference type="SUPFAM" id="SSF52540">
    <property type="entry name" value="P-loop containing nucleoside triphosphate hydrolases"/>
    <property type="match status" value="1"/>
</dbReference>
<name>A0A3Q7IZT0_SOLLC</name>
<dbReference type="InterPro" id="IPR023393">
    <property type="entry name" value="START-like_dom_sf"/>
</dbReference>
<dbReference type="Proteomes" id="UP000004994">
    <property type="component" value="Chromosome 11"/>
</dbReference>
<sequence length="1167" mass="132703">MGVSQADHSRMEGWLYLIRSNRFGLQYSRKRYFILQDQFLKSYKSVPVPENEVFFIFTLYNTSNHNDQLKLGASSPEEAARWIQAVQEAALKVDVNRGKEVDFSSSGSQSLRLNCSNKSNRLNSIDWTVCSSSVTDAMTSDVVAPSPWTIFGCENGLRLFKEAKDRESLGKWDDHPAIMAVGVVDGTSEAIFQTLMSLGSSRSEWDFCFYKGSVIEHLDGHTDIVHKLLNQDWLPWGMTRRDLLLQRYWRREDDGTYGGGYVISPVNQGKGSVVKHMLAIDWKFWKSYVRTSAARSITIRMLGRLAALRELFSAKIGNYLPSDVSGELIKSKRLCQVEEEIKLEVQTRLENGKSVADLEEEVVKTPSSLMGLNDAADEFFDVSEPLDYDQTENDWSSDFGLETYSQDARHPKLSTAAVIVKRLHDLAGMFDVFQKKGYVDLHEMVKEDASFCHYGSTLPKDSTCNLPCSWTETDPSTFLIRGETYLDDRKKIKAKGTLMQMVGADWLKSDKREDDLGGRPGGIVQKYAAKGGPEFFFIVNIQVPGLTTYTLALYYMMDTPLEDSPLLESFVKGDDAYRNSRFKLIPYISKGSWIVKQSVGKKACLIGQALEINYFRGKNYIELGIDIGSSTVARGVVSLVVGYLNNLVIEMAFLVQFDFWDRLMVGMRQKVHIFDVFVILVFLLSVSTITKATEGKDGFKWCERIVKQWASSSLDLEVKNDKHVLQNLLFFLHVPRTGGRTYFHCFLKKLYASSLECPRSYDKLRIDPRKPKCRLLVTHDDYSMMNKLHKDETSVVTILRNPIDRVFSAYEFSVEVAARFLVHPNLTSATKMSGRLRSKNTISTLDIWPWKYLVPWMREDLFARREAREKNGHSVVISTNPYDTKEMVMPLHEYINNPIARDIIHNGATFQVAGLTNNSYLTEAHDVRHCVLKYQSLGDYVLKVAKKRLDNMLYVGLTENHKESATMFANVVGTQAISQFTGSTSHEDHTAKNSSEQGSSLLESDFDTTYHHSNSSYQKPNQISSAEQGEATKKNMTAGKLMDVYESCISNLRKTQSERRVNSLKKIDPANFTKEGRRQVSEALLQEITSLNHLDVELYKYAQTIFANQHKRMLLYKAVKNQLDSDFDDSYRAFSWEAICIAVSVVFVALFAVLFVTAKRRTSKLKL</sequence>
<dbReference type="SUPFAM" id="SSF50729">
    <property type="entry name" value="PH domain-like"/>
    <property type="match status" value="1"/>
</dbReference>
<dbReference type="InterPro" id="IPR002913">
    <property type="entry name" value="START_lipid-bd_dom"/>
</dbReference>
<feature type="domain" description="PH" evidence="3">
    <location>
        <begin position="1"/>
        <end position="91"/>
    </location>
</feature>
<reference evidence="5" key="1">
    <citation type="journal article" date="2012" name="Nature">
        <title>The tomato genome sequence provides insights into fleshy fruit evolution.</title>
        <authorList>
            <consortium name="Tomato Genome Consortium"/>
        </authorList>
    </citation>
    <scope>NUCLEOTIDE SEQUENCE [LARGE SCALE GENOMIC DNA]</scope>
    <source>
        <strain evidence="5">cv. Heinz 1706</strain>
    </source>
</reference>
<feature type="domain" description="START" evidence="4">
    <location>
        <begin position="148"/>
        <end position="263"/>
    </location>
</feature>
<dbReference type="PANTHER" id="PTHR12136">
    <property type="entry name" value="ENHANCED DISEASE RESISTANCE-RELATED"/>
    <property type="match status" value="1"/>
</dbReference>
<evidence type="ECO:0000313" key="6">
    <source>
        <dbReference type="Proteomes" id="UP000004994"/>
    </source>
</evidence>
<dbReference type="CDD" id="cd00177">
    <property type="entry name" value="START"/>
    <property type="match status" value="1"/>
</dbReference>
<feature type="transmembrane region" description="Helical" evidence="2">
    <location>
        <begin position="1134"/>
        <end position="1158"/>
    </location>
</feature>
<dbReference type="Pfam" id="PF07059">
    <property type="entry name" value="EDR2_C"/>
    <property type="match status" value="1"/>
</dbReference>
<dbReference type="InParanoid" id="A0A3Q7IZT0"/>
<evidence type="ECO:0000259" key="3">
    <source>
        <dbReference type="PROSITE" id="PS50003"/>
    </source>
</evidence>
<evidence type="ECO:0000259" key="4">
    <source>
        <dbReference type="PROSITE" id="PS50848"/>
    </source>
</evidence>
<proteinExistence type="predicted"/>
<dbReference type="OMA" id="KWCERIV"/>
<evidence type="ECO:0000313" key="5">
    <source>
        <dbReference type="EnsemblPlants" id="Solyc11g069530.2.1"/>
    </source>
</evidence>
<protein>
    <recommendedName>
        <fullName evidence="7">Protein-tyrosine sulfotransferase</fullName>
    </recommendedName>
</protein>
<reference evidence="5" key="2">
    <citation type="submission" date="2019-01" db="UniProtKB">
        <authorList>
            <consortium name="EnsemblPlants"/>
        </authorList>
    </citation>
    <scope>IDENTIFICATION</scope>
    <source>
        <strain evidence="5">cv. Heinz 1706</strain>
    </source>
</reference>
<evidence type="ECO:0000256" key="2">
    <source>
        <dbReference type="SAM" id="Phobius"/>
    </source>
</evidence>
<dbReference type="Gene3D" id="3.40.50.300">
    <property type="entry name" value="P-loop containing nucleotide triphosphate hydrolases"/>
    <property type="match status" value="1"/>
</dbReference>
<dbReference type="InterPro" id="IPR045096">
    <property type="entry name" value="EDR2-like"/>
</dbReference>